<accession>A0A2T4UGV1</accession>
<evidence type="ECO:0000313" key="3">
    <source>
        <dbReference type="Proteomes" id="UP000240739"/>
    </source>
</evidence>
<organism evidence="2 3">
    <name type="scientific">Paraconexibacter algicola</name>
    <dbReference type="NCBI Taxonomy" id="2133960"/>
    <lineage>
        <taxon>Bacteria</taxon>
        <taxon>Bacillati</taxon>
        <taxon>Actinomycetota</taxon>
        <taxon>Thermoleophilia</taxon>
        <taxon>Solirubrobacterales</taxon>
        <taxon>Paraconexibacteraceae</taxon>
        <taxon>Paraconexibacter</taxon>
    </lineage>
</organism>
<dbReference type="AlphaFoldDB" id="A0A2T4UGV1"/>
<evidence type="ECO:0000256" key="1">
    <source>
        <dbReference type="SAM" id="MobiDB-lite"/>
    </source>
</evidence>
<evidence type="ECO:0000313" key="2">
    <source>
        <dbReference type="EMBL" id="PTL58460.1"/>
    </source>
</evidence>
<sequence length="173" mass="17817">MAVTVRQGFTATRPGLRERGSSSATAEVVALRPPARTTPWTTSAEAAVERALCADAPVAVVLLRAEARSSRLRRRPAPAPSVVDLVRVWRGALAVDEHLVAIDAGTIGVLLPGSGLDAAFERVEALRGLAGPAVAVTAAVAAVRAAEPLEDASRRAARKLAQFSRAGASALAV</sequence>
<keyword evidence="3" id="KW-1185">Reference proteome</keyword>
<dbReference type="Proteomes" id="UP000240739">
    <property type="component" value="Unassembled WGS sequence"/>
</dbReference>
<protein>
    <submittedName>
        <fullName evidence="2">Uncharacterized protein</fullName>
    </submittedName>
</protein>
<gene>
    <name evidence="2" type="ORF">C7Y72_01725</name>
</gene>
<dbReference type="EMBL" id="PYYB01000001">
    <property type="protein sequence ID" value="PTL58460.1"/>
    <property type="molecule type" value="Genomic_DNA"/>
</dbReference>
<name>A0A2T4UGV1_9ACTN</name>
<comment type="caution">
    <text evidence="2">The sequence shown here is derived from an EMBL/GenBank/DDBJ whole genome shotgun (WGS) entry which is preliminary data.</text>
</comment>
<reference evidence="2 3" key="1">
    <citation type="submission" date="2018-03" db="EMBL/GenBank/DDBJ databases">
        <title>Aquarubrobacter algicola gen. nov., sp. nov., a novel actinobacterium isolated from shallow eutrophic lake during the end of cyanobacterial harmful algal blooms.</title>
        <authorList>
            <person name="Chun S.J."/>
        </authorList>
    </citation>
    <scope>NUCLEOTIDE SEQUENCE [LARGE SCALE GENOMIC DNA]</scope>
    <source>
        <strain evidence="2 3">Seoho-28</strain>
    </source>
</reference>
<proteinExistence type="predicted"/>
<feature type="region of interest" description="Disordered" evidence="1">
    <location>
        <begin position="1"/>
        <end position="24"/>
    </location>
</feature>
<dbReference type="RefSeq" id="WP_107566898.1">
    <property type="nucleotide sequence ID" value="NZ_PYYB01000001.1"/>
</dbReference>